<dbReference type="SUPFAM" id="SSF52777">
    <property type="entry name" value="CoA-dependent acyltransferases"/>
    <property type="match status" value="1"/>
</dbReference>
<dbReference type="EMBL" id="FUEG01000020">
    <property type="protein sequence ID" value="SJL13652.1"/>
    <property type="molecule type" value="Genomic_DNA"/>
</dbReference>
<dbReference type="OMA" id="GCCCVPG"/>
<sequence>MASFKNYVFHPLPDLGSQHRLPSSGPCSIAHKISPGLSKRLISPDGRISPTAQSQLRAAFANMLMRYLDHQDYLFAEASTAYLQDPEGVLLRPIRARLDSELAPTWNSFVQMLTTQADSVDEEVCLDDARLELGIIDEQNPIRAVFVWDVRNVGDDAFLPNGIIFGAHVDGFSVVIDLLADSALISASTIEILAAQVSVTLDAIISSPDSPPKTPQNALPSPLLSCAPQTCDLDREHLVLEWLFDHAAKRPDAIAHEIYASMDKPPFLLTYGEYNRQSNTLARWLVANGIHVEDKVALCSLRTPHFYIIMAAILKAGGCYVSIDPELPAERKRFIVEDSGARRAFTTPEDASIFGDVAIPITTVFMEQLESDFDNSNICLATLSSLAYLLYTSGTTGNPKGCLLTHRGLYWAMDAFCALPKLITNPDTDKRLALASTAFDVHISEIVQSWCLGSRLVSAPRFELLTQLRQHIISIGVTHIGMVPSMIEALLESPDGLPIKYLVSGGEKITDSLLKKWSARPDLVLANFYGPTEATIGCTSRQIGMNDRKENIGRAFPSCSAYVVDRDLNTVPLGCPGELVISGPLVARGYHNLPDVTSKVFIDYPSPGCKAYRTGDLVRMMPDHSIEIMGRIDSQVKYRGVRIETEGISSILQAAGGDKRLTVSTFITSHPAVGAQELLVSFFALGNDVSVVDRRSSIPSLVQTDEAKAMVQTLKAAVQVQLPAYMRPAYILPVEFIPLSLNGKTDTKVLARVLRSLDMRALLGN</sequence>
<dbReference type="AlphaFoldDB" id="A0A284RY24"/>
<dbReference type="Gene3D" id="3.40.50.12780">
    <property type="entry name" value="N-terminal domain of ligase-like"/>
    <property type="match status" value="1"/>
</dbReference>
<dbReference type="InterPro" id="IPR020845">
    <property type="entry name" value="AMP-binding_CS"/>
</dbReference>
<dbReference type="GO" id="GO:0005737">
    <property type="term" value="C:cytoplasm"/>
    <property type="evidence" value="ECO:0007669"/>
    <property type="project" value="TreeGrafter"/>
</dbReference>
<dbReference type="PANTHER" id="PTHR45527">
    <property type="entry name" value="NONRIBOSOMAL PEPTIDE SYNTHETASE"/>
    <property type="match status" value="1"/>
</dbReference>
<dbReference type="GO" id="GO:0031177">
    <property type="term" value="F:phosphopantetheine binding"/>
    <property type="evidence" value="ECO:0007669"/>
    <property type="project" value="TreeGrafter"/>
</dbReference>
<proteinExistence type="predicted"/>
<dbReference type="PANTHER" id="PTHR45527:SF1">
    <property type="entry name" value="FATTY ACID SYNTHASE"/>
    <property type="match status" value="1"/>
</dbReference>
<dbReference type="Pfam" id="PF00501">
    <property type="entry name" value="AMP-binding"/>
    <property type="match status" value="1"/>
</dbReference>
<dbReference type="GO" id="GO:0044550">
    <property type="term" value="P:secondary metabolite biosynthetic process"/>
    <property type="evidence" value="ECO:0007669"/>
    <property type="project" value="TreeGrafter"/>
</dbReference>
<dbReference type="InterPro" id="IPR042099">
    <property type="entry name" value="ANL_N_sf"/>
</dbReference>
<dbReference type="PROSITE" id="PS00455">
    <property type="entry name" value="AMP_BINDING"/>
    <property type="match status" value="1"/>
</dbReference>
<evidence type="ECO:0000313" key="4">
    <source>
        <dbReference type="Proteomes" id="UP000219338"/>
    </source>
</evidence>
<dbReference type="InterPro" id="IPR000873">
    <property type="entry name" value="AMP-dep_synth/lig_dom"/>
</dbReference>
<reference evidence="4" key="1">
    <citation type="journal article" date="2017" name="Nat. Ecol. Evol.">
        <title>Genome expansion and lineage-specific genetic innovations in the forest pathogenic fungi Armillaria.</title>
        <authorList>
            <person name="Sipos G."/>
            <person name="Prasanna A.N."/>
            <person name="Walter M.C."/>
            <person name="O'Connor E."/>
            <person name="Balint B."/>
            <person name="Krizsan K."/>
            <person name="Kiss B."/>
            <person name="Hess J."/>
            <person name="Varga T."/>
            <person name="Slot J."/>
            <person name="Riley R."/>
            <person name="Boka B."/>
            <person name="Rigling D."/>
            <person name="Barry K."/>
            <person name="Lee J."/>
            <person name="Mihaltcheva S."/>
            <person name="LaButti K."/>
            <person name="Lipzen A."/>
            <person name="Waldron R."/>
            <person name="Moloney N.M."/>
            <person name="Sperisen C."/>
            <person name="Kredics L."/>
            <person name="Vagvoelgyi C."/>
            <person name="Patrignani A."/>
            <person name="Fitzpatrick D."/>
            <person name="Nagy I."/>
            <person name="Doyle S."/>
            <person name="Anderson J.B."/>
            <person name="Grigoriev I.V."/>
            <person name="Gueldener U."/>
            <person name="Muensterkoetter M."/>
            <person name="Nagy L.G."/>
        </authorList>
    </citation>
    <scope>NUCLEOTIDE SEQUENCE [LARGE SCALE GENOMIC DNA]</scope>
    <source>
        <strain evidence="4">C18/9</strain>
    </source>
</reference>
<organism evidence="3 4">
    <name type="scientific">Armillaria ostoyae</name>
    <name type="common">Armillaria root rot fungus</name>
    <dbReference type="NCBI Taxonomy" id="47428"/>
    <lineage>
        <taxon>Eukaryota</taxon>
        <taxon>Fungi</taxon>
        <taxon>Dikarya</taxon>
        <taxon>Basidiomycota</taxon>
        <taxon>Agaricomycotina</taxon>
        <taxon>Agaricomycetes</taxon>
        <taxon>Agaricomycetidae</taxon>
        <taxon>Agaricales</taxon>
        <taxon>Marasmiineae</taxon>
        <taxon>Physalacriaceae</taxon>
        <taxon>Armillaria</taxon>
    </lineage>
</organism>
<dbReference type="GO" id="GO:0043041">
    <property type="term" value="P:amino acid activation for nonribosomal peptide biosynthetic process"/>
    <property type="evidence" value="ECO:0007669"/>
    <property type="project" value="TreeGrafter"/>
</dbReference>
<dbReference type="Proteomes" id="UP000219338">
    <property type="component" value="Unassembled WGS sequence"/>
</dbReference>
<dbReference type="Gene3D" id="3.30.300.30">
    <property type="match status" value="1"/>
</dbReference>
<dbReference type="NCBIfam" id="TIGR01733">
    <property type="entry name" value="AA-adenyl-dom"/>
    <property type="match status" value="1"/>
</dbReference>
<dbReference type="STRING" id="47428.A0A284RY24"/>
<dbReference type="SUPFAM" id="SSF56801">
    <property type="entry name" value="Acetyl-CoA synthetase-like"/>
    <property type="match status" value="1"/>
</dbReference>
<dbReference type="OrthoDB" id="416786at2759"/>
<accession>A0A284RY24</accession>
<dbReference type="InterPro" id="IPR045851">
    <property type="entry name" value="AMP-bd_C_sf"/>
</dbReference>
<dbReference type="CDD" id="cd05930">
    <property type="entry name" value="A_NRPS"/>
    <property type="match status" value="1"/>
</dbReference>
<gene>
    <name evidence="3" type="ORF">ARMOST_17099</name>
</gene>
<name>A0A284RY24_ARMOS</name>
<keyword evidence="1" id="KW-0511">Multifunctional enzyme</keyword>
<protein>
    <recommendedName>
        <fullName evidence="2">AMP-dependent synthetase/ligase domain-containing protein</fullName>
    </recommendedName>
</protein>
<keyword evidence="4" id="KW-1185">Reference proteome</keyword>
<evidence type="ECO:0000259" key="2">
    <source>
        <dbReference type="Pfam" id="PF00501"/>
    </source>
</evidence>
<evidence type="ECO:0000313" key="3">
    <source>
        <dbReference type="EMBL" id="SJL13652.1"/>
    </source>
</evidence>
<dbReference type="InterPro" id="IPR010071">
    <property type="entry name" value="AA_adenyl_dom"/>
</dbReference>
<evidence type="ECO:0000256" key="1">
    <source>
        <dbReference type="ARBA" id="ARBA00023268"/>
    </source>
</evidence>
<feature type="domain" description="AMP-dependent synthetase/ligase" evidence="2">
    <location>
        <begin position="244"/>
        <end position="591"/>
    </location>
</feature>